<dbReference type="PANTHER" id="PTHR43280">
    <property type="entry name" value="ARAC-FAMILY TRANSCRIPTIONAL REGULATOR"/>
    <property type="match status" value="1"/>
</dbReference>
<dbReference type="InterPro" id="IPR018062">
    <property type="entry name" value="HTH_AraC-typ_CS"/>
</dbReference>
<sequence>MKQSLTYRSNVFNIKARPYQFCIVYTSNSSIRITEEKSREVIEIPKGSISFIERNLSLTVNVKKHDNGGAYIVHALNEESVRDLVNILRPNLSLRSAQGDERKLEDKIHIMSAEGINSVLFRSIKESNHSHSDLYKLACLITKSGRAERIYWSLCISASQYFADRVKSVIESDLSQKWRLSGISEKLNLSEVAVRKKLEAENTSFYQVLLDARMQKAAHLILDENHHISKVASDVGISSASYFIRTFSLYYGVTPKQFYLHYKSIRGT</sequence>
<comment type="caution">
    <text evidence="5">The sequence shown here is derived from an EMBL/GenBank/DDBJ whole genome shotgun (WGS) entry which is preliminary data.</text>
</comment>
<dbReference type="InterPro" id="IPR009057">
    <property type="entry name" value="Homeodomain-like_sf"/>
</dbReference>
<evidence type="ECO:0000256" key="2">
    <source>
        <dbReference type="ARBA" id="ARBA00023125"/>
    </source>
</evidence>
<evidence type="ECO:0000256" key="1">
    <source>
        <dbReference type="ARBA" id="ARBA00023015"/>
    </source>
</evidence>
<evidence type="ECO:0000256" key="3">
    <source>
        <dbReference type="ARBA" id="ARBA00023163"/>
    </source>
</evidence>
<evidence type="ECO:0000313" key="6">
    <source>
        <dbReference type="Proteomes" id="UP000193942"/>
    </source>
</evidence>
<dbReference type="InterPro" id="IPR020449">
    <property type="entry name" value="Tscrpt_reg_AraC-type_HTH"/>
</dbReference>
<dbReference type="PROSITE" id="PS01124">
    <property type="entry name" value="HTH_ARAC_FAMILY_2"/>
    <property type="match status" value="1"/>
</dbReference>
<dbReference type="EMBL" id="ADIZ01000046">
    <property type="protein sequence ID" value="OSK88092.1"/>
    <property type="molecule type" value="Genomic_DNA"/>
</dbReference>
<dbReference type="PRINTS" id="PR00032">
    <property type="entry name" value="HTHARAC"/>
</dbReference>
<keyword evidence="2" id="KW-0238">DNA-binding</keyword>
<dbReference type="RefSeq" id="WP_249534150.1">
    <property type="nucleotide sequence ID" value="NZ_ADIZ01000046.1"/>
</dbReference>
<dbReference type="AlphaFoldDB" id="A0A1X3IT88"/>
<keyword evidence="3" id="KW-0804">Transcription</keyword>
<reference evidence="5 6" key="1">
    <citation type="submission" date="2010-04" db="EMBL/GenBank/DDBJ databases">
        <title>The Genome Sequence of Escherichia coli TA447.</title>
        <authorList>
            <consortium name="The Broad Institute Genome Sequencing Platform"/>
            <consortium name="The Broad Institute Genome Sequencing Center for Infectious Disease"/>
            <person name="Feldgarden M."/>
            <person name="Gordon D.M."/>
            <person name="Johnson J.R."/>
            <person name="Johnston B.D."/>
            <person name="Young S."/>
            <person name="Zeng Q."/>
            <person name="Koehrsen M."/>
            <person name="Alvarado L."/>
            <person name="Berlin A.M."/>
            <person name="Borenstein D."/>
            <person name="Chapman S.B."/>
            <person name="Chen Z."/>
            <person name="Engels R."/>
            <person name="Freedman E."/>
            <person name="Gellesch M."/>
            <person name="Goldberg J."/>
            <person name="Griggs A."/>
            <person name="Gujja S."/>
            <person name="Heilman E.R."/>
            <person name="Heiman D.I."/>
            <person name="Hepburn T.A."/>
            <person name="Howarth C."/>
            <person name="Jen D."/>
            <person name="Larson L."/>
            <person name="Mehta T."/>
            <person name="Park D."/>
            <person name="Pearson M."/>
            <person name="Richards J."/>
            <person name="Roberts A."/>
            <person name="Saif S."/>
            <person name="Shea T.D."/>
            <person name="Shenoy N."/>
            <person name="Sisk P."/>
            <person name="Stolte C."/>
            <person name="Sykes S.N."/>
            <person name="Walk T."/>
            <person name="White J."/>
            <person name="Yandava C."/>
            <person name="Haas B."/>
            <person name="Henn M.R."/>
            <person name="Nusbaum C."/>
            <person name="Birren B."/>
        </authorList>
    </citation>
    <scope>NUCLEOTIDE SEQUENCE [LARGE SCALE GENOMIC DNA]</scope>
    <source>
        <strain evidence="5 6">TA447</strain>
    </source>
</reference>
<dbReference type="SUPFAM" id="SSF46689">
    <property type="entry name" value="Homeodomain-like"/>
    <property type="match status" value="1"/>
</dbReference>
<dbReference type="PANTHER" id="PTHR43280:SF33">
    <property type="entry name" value="HTH-TYPE TRANSCRIPTIONAL REGULATOR APPY-RELATED"/>
    <property type="match status" value="1"/>
</dbReference>
<keyword evidence="1" id="KW-0805">Transcription regulation</keyword>
<feature type="domain" description="HTH araC/xylS-type" evidence="4">
    <location>
        <begin position="164"/>
        <end position="261"/>
    </location>
</feature>
<dbReference type="InterPro" id="IPR018060">
    <property type="entry name" value="HTH_AraC"/>
</dbReference>
<accession>A0A1X3IT88</accession>
<organism evidence="5 6">
    <name type="scientific">Escherichia coli TA447</name>
    <dbReference type="NCBI Taxonomy" id="656447"/>
    <lineage>
        <taxon>Bacteria</taxon>
        <taxon>Pseudomonadati</taxon>
        <taxon>Pseudomonadota</taxon>
        <taxon>Gammaproteobacteria</taxon>
        <taxon>Enterobacterales</taxon>
        <taxon>Enterobacteriaceae</taxon>
        <taxon>Escherichia</taxon>
    </lineage>
</organism>
<dbReference type="Gene3D" id="1.10.10.60">
    <property type="entry name" value="Homeodomain-like"/>
    <property type="match status" value="1"/>
</dbReference>
<dbReference type="SMART" id="SM00342">
    <property type="entry name" value="HTH_ARAC"/>
    <property type="match status" value="1"/>
</dbReference>
<evidence type="ECO:0000313" key="5">
    <source>
        <dbReference type="EMBL" id="OSK88092.1"/>
    </source>
</evidence>
<proteinExistence type="predicted"/>
<dbReference type="GO" id="GO:0043565">
    <property type="term" value="F:sequence-specific DNA binding"/>
    <property type="evidence" value="ECO:0007669"/>
    <property type="project" value="InterPro"/>
</dbReference>
<dbReference type="GO" id="GO:0003700">
    <property type="term" value="F:DNA-binding transcription factor activity"/>
    <property type="evidence" value="ECO:0007669"/>
    <property type="project" value="InterPro"/>
</dbReference>
<protein>
    <submittedName>
        <fullName evidence="5">Virulence regulon transcriptional activator VirF</fullName>
    </submittedName>
</protein>
<dbReference type="PROSITE" id="PS00041">
    <property type="entry name" value="HTH_ARAC_FAMILY_1"/>
    <property type="match status" value="1"/>
</dbReference>
<name>A0A1X3IT88_ECOLX</name>
<evidence type="ECO:0000259" key="4">
    <source>
        <dbReference type="PROSITE" id="PS01124"/>
    </source>
</evidence>
<dbReference type="Pfam" id="PF12833">
    <property type="entry name" value="HTH_18"/>
    <property type="match status" value="1"/>
</dbReference>
<dbReference type="Proteomes" id="UP000193942">
    <property type="component" value="Unassembled WGS sequence"/>
</dbReference>
<gene>
    <name evidence="5" type="ORF">ECXG_04291</name>
</gene>